<evidence type="ECO:0000313" key="1">
    <source>
        <dbReference type="EMBL" id="SCB56152.1"/>
    </source>
</evidence>
<dbReference type="AlphaFoldDB" id="A0A1C3XV73"/>
<proteinExistence type="predicted"/>
<dbReference type="Proteomes" id="UP000199184">
    <property type="component" value="Unassembled WGS sequence"/>
</dbReference>
<keyword evidence="2" id="KW-1185">Reference proteome</keyword>
<protein>
    <recommendedName>
        <fullName evidence="3">Creatinase/Prolidase N-terminal domain-containing protein</fullName>
    </recommendedName>
</protein>
<accession>A0A1C3XV73</accession>
<evidence type="ECO:0008006" key="3">
    <source>
        <dbReference type="Google" id="ProtNLM"/>
    </source>
</evidence>
<name>A0A1C3XV73_9BRAD</name>
<dbReference type="EMBL" id="FMAI01000091">
    <property type="protein sequence ID" value="SCB56152.1"/>
    <property type="molecule type" value="Genomic_DNA"/>
</dbReference>
<sequence>MDSMESLTNLASARRSKLFALLGEDIGAVISCDLPTKNYLSGYYSMNDTYSSYLSAAVATRDRTALAGC</sequence>
<evidence type="ECO:0000313" key="2">
    <source>
        <dbReference type="Proteomes" id="UP000199184"/>
    </source>
</evidence>
<gene>
    <name evidence="1" type="ORF">GA0061098_10911</name>
</gene>
<reference evidence="2" key="1">
    <citation type="submission" date="2016-08" db="EMBL/GenBank/DDBJ databases">
        <authorList>
            <person name="Varghese N."/>
            <person name="Submissions Spin"/>
        </authorList>
    </citation>
    <scope>NUCLEOTIDE SEQUENCE [LARGE SCALE GENOMIC DNA]</scope>
    <source>
        <strain evidence="2">ERR11</strain>
    </source>
</reference>
<organism evidence="1 2">
    <name type="scientific">Bradyrhizobium shewense</name>
    <dbReference type="NCBI Taxonomy" id="1761772"/>
    <lineage>
        <taxon>Bacteria</taxon>
        <taxon>Pseudomonadati</taxon>
        <taxon>Pseudomonadota</taxon>
        <taxon>Alphaproteobacteria</taxon>
        <taxon>Hyphomicrobiales</taxon>
        <taxon>Nitrobacteraceae</taxon>
        <taxon>Bradyrhizobium</taxon>
    </lineage>
</organism>